<keyword evidence="3" id="KW-1185">Reference proteome</keyword>
<dbReference type="SMART" id="SM01321">
    <property type="entry name" value="Y1_Tnp"/>
    <property type="match status" value="1"/>
</dbReference>
<dbReference type="EMBL" id="BSRI01000002">
    <property type="protein sequence ID" value="GLV60419.1"/>
    <property type="molecule type" value="Genomic_DNA"/>
</dbReference>
<evidence type="ECO:0000313" key="3">
    <source>
        <dbReference type="Proteomes" id="UP001344906"/>
    </source>
</evidence>
<accession>A0ABQ6G1K9</accession>
<name>A0ABQ6G1K9_9CHLR</name>
<dbReference type="Proteomes" id="UP001344906">
    <property type="component" value="Unassembled WGS sequence"/>
</dbReference>
<gene>
    <name evidence="2" type="ORF">KDH_72380</name>
</gene>
<feature type="domain" description="Transposase IS200-like" evidence="1">
    <location>
        <begin position="28"/>
        <end position="152"/>
    </location>
</feature>
<sequence>MDTTTKRDIKKPFTPLKQIRLATYKYHQPGAYAITICTHKRQPLFTIPALRAILYEEWEKLPQHFHRIVAGTCMVMHDHFHCILILEEGYEHRKSARQIIEGYKSIVVHAWIRYLKDTGANYPGKIWQYRFYDHIIRDEKDFNAQTAYILNNPAVYAAKQKKKQKQ</sequence>
<dbReference type="PANTHER" id="PTHR36966:SF1">
    <property type="entry name" value="REP-ASSOCIATED TYROSINE TRANSPOSASE"/>
    <property type="match status" value="1"/>
</dbReference>
<dbReference type="InterPro" id="IPR052715">
    <property type="entry name" value="RAYT_transposase"/>
</dbReference>
<dbReference type="InterPro" id="IPR036515">
    <property type="entry name" value="Transposase_17_sf"/>
</dbReference>
<evidence type="ECO:0000313" key="2">
    <source>
        <dbReference type="EMBL" id="GLV60419.1"/>
    </source>
</evidence>
<dbReference type="InterPro" id="IPR002686">
    <property type="entry name" value="Transposase_17"/>
</dbReference>
<dbReference type="PANTHER" id="PTHR36966">
    <property type="entry name" value="REP-ASSOCIATED TYROSINE TRANSPOSASE"/>
    <property type="match status" value="1"/>
</dbReference>
<proteinExistence type="predicted"/>
<dbReference type="SUPFAM" id="SSF143422">
    <property type="entry name" value="Transposase IS200-like"/>
    <property type="match status" value="1"/>
</dbReference>
<comment type="caution">
    <text evidence="2">The sequence shown here is derived from an EMBL/GenBank/DDBJ whole genome shotgun (WGS) entry which is preliminary data.</text>
</comment>
<reference evidence="2 3" key="1">
    <citation type="submission" date="2023-02" db="EMBL/GenBank/DDBJ databases">
        <title>Dictyobacter halimunensis sp. nov., a new member of the class Ktedonobacteria from forest soil in a geothermal area.</title>
        <authorList>
            <person name="Rachmania M.K."/>
            <person name="Ningsih F."/>
            <person name="Sakai Y."/>
            <person name="Yabe S."/>
            <person name="Yokota A."/>
            <person name="Sjamsuridzal W."/>
        </authorList>
    </citation>
    <scope>NUCLEOTIDE SEQUENCE [LARGE SCALE GENOMIC DNA]</scope>
    <source>
        <strain evidence="2 3">S3.2.2.5</strain>
    </source>
</reference>
<protein>
    <recommendedName>
        <fullName evidence="1">Transposase IS200-like domain-containing protein</fullName>
    </recommendedName>
</protein>
<dbReference type="RefSeq" id="WP_338257484.1">
    <property type="nucleotide sequence ID" value="NZ_BSRI01000002.1"/>
</dbReference>
<organism evidence="2 3">
    <name type="scientific">Dictyobacter halimunensis</name>
    <dbReference type="NCBI Taxonomy" id="3026934"/>
    <lineage>
        <taxon>Bacteria</taxon>
        <taxon>Bacillati</taxon>
        <taxon>Chloroflexota</taxon>
        <taxon>Ktedonobacteria</taxon>
        <taxon>Ktedonobacterales</taxon>
        <taxon>Dictyobacteraceae</taxon>
        <taxon>Dictyobacter</taxon>
    </lineage>
</organism>
<dbReference type="Gene3D" id="3.30.70.1290">
    <property type="entry name" value="Transposase IS200-like"/>
    <property type="match status" value="1"/>
</dbReference>
<evidence type="ECO:0000259" key="1">
    <source>
        <dbReference type="SMART" id="SM01321"/>
    </source>
</evidence>